<sequence>HDIIVIFVFSLKVTEVAKAILESGEQIPITLIGKLLKFQLLCFKQKDHQRREAEKKLVFGTTLFESIACLMYDCLDWKRQHCNYLENTKFINVPVNPASSITSSKKKGQAEEEEVSFLATYVDMRYYNDLLSQIPEECISVSLILNCMLEQVIASEEDLTPPSLMVPEPRADGLDHTIADHITSILPSLPLSDSERKNLYDHFSSQYSEKKAVTPRGPLLLNYHDTLAQRLHLLEVQEGLNPENIEREMLDKLPLTELLQFTLPSPEDNTKRLARVHELMNYFTTELLSWAEVERAFKVFTFESLRLTGLSDSGLLESSGSRVRGDSEVSYIPWDNPARFARQLRQLFPVEKKLNGKSPRGSGKNLSIYVAPEEFKSPSSLSSPKLPRLCDFGSSFLYRNWYFTVQPPYSSRVI</sequence>
<dbReference type="Proteomes" id="UP000694424">
    <property type="component" value="Unplaced"/>
</dbReference>
<name>A0A8B9S5D7_APTOW</name>
<reference evidence="1" key="1">
    <citation type="submission" date="2025-08" db="UniProtKB">
        <authorList>
            <consortium name="Ensembl"/>
        </authorList>
    </citation>
    <scope>IDENTIFICATION</scope>
</reference>
<dbReference type="AlphaFoldDB" id="A0A8B9S5D7"/>
<proteinExistence type="predicted"/>
<reference evidence="1" key="2">
    <citation type="submission" date="2025-09" db="UniProtKB">
        <authorList>
            <consortium name="Ensembl"/>
        </authorList>
    </citation>
    <scope>IDENTIFICATION</scope>
</reference>
<organism evidence="1 2">
    <name type="scientific">Apteryx owenii</name>
    <name type="common">Little spotted kiwi</name>
    <dbReference type="NCBI Taxonomy" id="8824"/>
    <lineage>
        <taxon>Eukaryota</taxon>
        <taxon>Metazoa</taxon>
        <taxon>Chordata</taxon>
        <taxon>Craniata</taxon>
        <taxon>Vertebrata</taxon>
        <taxon>Euteleostomi</taxon>
        <taxon>Archelosauria</taxon>
        <taxon>Archosauria</taxon>
        <taxon>Dinosauria</taxon>
        <taxon>Saurischia</taxon>
        <taxon>Theropoda</taxon>
        <taxon>Coelurosauria</taxon>
        <taxon>Aves</taxon>
        <taxon>Palaeognathae</taxon>
        <taxon>Apterygiformes</taxon>
        <taxon>Apterygidae</taxon>
        <taxon>Apteryx</taxon>
    </lineage>
</organism>
<keyword evidence="2" id="KW-1185">Reference proteome</keyword>
<dbReference type="GO" id="GO:0003351">
    <property type="term" value="P:epithelial cilium movement involved in extracellular fluid movement"/>
    <property type="evidence" value="ECO:0007669"/>
    <property type="project" value="TreeGrafter"/>
</dbReference>
<dbReference type="PANTHER" id="PTHR21963">
    <property type="entry name" value="PF6"/>
    <property type="match status" value="1"/>
</dbReference>
<dbReference type="Ensembl" id="ENSAOWT00000009156.1">
    <property type="protein sequence ID" value="ENSAOWP00000008090.1"/>
    <property type="gene ID" value="ENSAOWG00000005534.1"/>
</dbReference>
<accession>A0A8B9S5D7</accession>
<protein>
    <submittedName>
        <fullName evidence="1">Uncharacterized protein</fullName>
    </submittedName>
</protein>
<dbReference type="GO" id="GO:1904158">
    <property type="term" value="P:axonemal central apparatus assembly"/>
    <property type="evidence" value="ECO:0007669"/>
    <property type="project" value="TreeGrafter"/>
</dbReference>
<evidence type="ECO:0000313" key="1">
    <source>
        <dbReference type="Ensembl" id="ENSAOWP00000008090.1"/>
    </source>
</evidence>
<evidence type="ECO:0000313" key="2">
    <source>
        <dbReference type="Proteomes" id="UP000694424"/>
    </source>
</evidence>
<dbReference type="InterPro" id="IPR026173">
    <property type="entry name" value="SPAG17"/>
</dbReference>
<dbReference type="PANTHER" id="PTHR21963:SF1">
    <property type="entry name" value="SPERM-ASSOCIATED ANTIGEN 17"/>
    <property type="match status" value="1"/>
</dbReference>
<dbReference type="GO" id="GO:0005576">
    <property type="term" value="C:extracellular region"/>
    <property type="evidence" value="ECO:0007669"/>
    <property type="project" value="GOC"/>
</dbReference>
<dbReference type="GO" id="GO:1990716">
    <property type="term" value="C:axonemal central apparatus"/>
    <property type="evidence" value="ECO:0007669"/>
    <property type="project" value="TreeGrafter"/>
</dbReference>